<gene>
    <name evidence="1" type="ordered locus">TASI_0456</name>
</gene>
<dbReference type="Proteomes" id="UP000009284">
    <property type="component" value="Chromosome"/>
</dbReference>
<dbReference type="STRING" id="1008459.TASI_0456"/>
<evidence type="ECO:0000313" key="2">
    <source>
        <dbReference type="Proteomes" id="UP000009284"/>
    </source>
</evidence>
<reference evidence="1 2" key="2">
    <citation type="journal article" date="2012" name="PLoS ONE">
        <title>Genomic characterization of the taylorella genus.</title>
        <authorList>
            <person name="Hebert L."/>
            <person name="Moumen B."/>
            <person name="Pons N."/>
            <person name="Duquesne F."/>
            <person name="Breuil M.F."/>
            <person name="Goux D."/>
            <person name="Batto J.M."/>
            <person name="Laugier C."/>
            <person name="Renault P."/>
            <person name="Petry S."/>
        </authorList>
    </citation>
    <scope>NUCLEOTIDE SEQUENCE [LARGE SCALE GENOMIC DNA]</scope>
    <source>
        <strain evidence="1 2">MCE3</strain>
    </source>
</reference>
<organism evidence="1 2">
    <name type="scientific">Taylorella asinigenitalis (strain MCE3)</name>
    <dbReference type="NCBI Taxonomy" id="1008459"/>
    <lineage>
        <taxon>Bacteria</taxon>
        <taxon>Pseudomonadati</taxon>
        <taxon>Pseudomonadota</taxon>
        <taxon>Betaproteobacteria</taxon>
        <taxon>Burkholderiales</taxon>
        <taxon>Alcaligenaceae</taxon>
        <taxon>Taylorella</taxon>
    </lineage>
</organism>
<dbReference type="AlphaFoldDB" id="G4QCV1"/>
<protein>
    <submittedName>
        <fullName evidence="1">Putative phage protein</fullName>
    </submittedName>
</protein>
<dbReference type="KEGG" id="tas:TASI_0456"/>
<dbReference type="RefSeq" id="WP_014111129.1">
    <property type="nucleotide sequence ID" value="NC_016043.1"/>
</dbReference>
<dbReference type="HOGENOM" id="CLU_1359837_0_0_4"/>
<name>G4QCV1_TAYAM</name>
<evidence type="ECO:0000313" key="1">
    <source>
        <dbReference type="EMBL" id="AEP36231.1"/>
    </source>
</evidence>
<sequence length="201" mass="22384">MYTSLVGFNVVLDRAIKQDDTYLPIHKRDKYRLEQLLGDNYTYLTFRNNISHEIVKAKATSDGEIMIERGVEGTTPINAPFGTCVTFTWVKSSIEDIVEEKLSSLNKLVSSIKGGDCFEVLNNDGEFTINKKPSDELSFIVGDKKYTQNKCGSLTQSDAENARPLEDGKYENATIVVRDGRIYSIEAGSNIIHSLSGGRCL</sequence>
<proteinExistence type="predicted"/>
<keyword evidence="2" id="KW-1185">Reference proteome</keyword>
<accession>G4QCV1</accession>
<reference key="1">
    <citation type="submission" date="2011-09" db="EMBL/GenBank/DDBJ databases">
        <title>Genomic characterization of the Taylorella genus.</title>
        <authorList>
            <person name="Hebert L."/>
            <person name="Moumen B."/>
            <person name="Pons N."/>
            <person name="Duquesne F."/>
            <person name="Breuil M.-F."/>
            <person name="Goux D."/>
            <person name="Batto J.-M."/>
            <person name="Renault P."/>
            <person name="Laugier C."/>
            <person name="Petry S."/>
        </authorList>
    </citation>
    <scope>NUCLEOTIDE SEQUENCE</scope>
    <source>
        <strain>MCE3</strain>
    </source>
</reference>
<dbReference type="EMBL" id="CP003059">
    <property type="protein sequence ID" value="AEP36231.1"/>
    <property type="molecule type" value="Genomic_DNA"/>
</dbReference>